<gene>
    <name evidence="2" type="ORF">RFI_00146</name>
</gene>
<keyword evidence="3" id="KW-1185">Reference proteome</keyword>
<protein>
    <submittedName>
        <fullName evidence="2">Uncharacterized protein</fullName>
    </submittedName>
</protein>
<evidence type="ECO:0000313" key="3">
    <source>
        <dbReference type="Proteomes" id="UP000023152"/>
    </source>
</evidence>
<feature type="non-terminal residue" evidence="2">
    <location>
        <position position="404"/>
    </location>
</feature>
<reference evidence="2 3" key="1">
    <citation type="journal article" date="2013" name="Curr. Biol.">
        <title>The Genome of the Foraminiferan Reticulomyxa filosa.</title>
        <authorList>
            <person name="Glockner G."/>
            <person name="Hulsmann N."/>
            <person name="Schleicher M."/>
            <person name="Noegel A.A."/>
            <person name="Eichinger L."/>
            <person name="Gallinger C."/>
            <person name="Pawlowski J."/>
            <person name="Sierra R."/>
            <person name="Euteneuer U."/>
            <person name="Pillet L."/>
            <person name="Moustafa A."/>
            <person name="Platzer M."/>
            <person name="Groth M."/>
            <person name="Szafranski K."/>
            <person name="Schliwa M."/>
        </authorList>
    </citation>
    <scope>NUCLEOTIDE SEQUENCE [LARGE SCALE GENOMIC DNA]</scope>
</reference>
<accession>X6PFE6</accession>
<organism evidence="2 3">
    <name type="scientific">Reticulomyxa filosa</name>
    <dbReference type="NCBI Taxonomy" id="46433"/>
    <lineage>
        <taxon>Eukaryota</taxon>
        <taxon>Sar</taxon>
        <taxon>Rhizaria</taxon>
        <taxon>Retaria</taxon>
        <taxon>Foraminifera</taxon>
        <taxon>Monothalamids</taxon>
        <taxon>Reticulomyxidae</taxon>
        <taxon>Reticulomyxa</taxon>
    </lineage>
</organism>
<name>X6PFE6_RETFI</name>
<keyword evidence="1" id="KW-0732">Signal</keyword>
<comment type="caution">
    <text evidence="2">The sequence shown here is derived from an EMBL/GenBank/DDBJ whole genome shotgun (WGS) entry which is preliminary data.</text>
</comment>
<evidence type="ECO:0000313" key="2">
    <source>
        <dbReference type="EMBL" id="ETO36916.1"/>
    </source>
</evidence>
<feature type="signal peptide" evidence="1">
    <location>
        <begin position="1"/>
        <end position="23"/>
    </location>
</feature>
<dbReference type="EMBL" id="ASPP01000149">
    <property type="protein sequence ID" value="ETO36916.1"/>
    <property type="molecule type" value="Genomic_DNA"/>
</dbReference>
<evidence type="ECO:0000256" key="1">
    <source>
        <dbReference type="SAM" id="SignalP"/>
    </source>
</evidence>
<sequence>MIFLKRILFLNLYFIMLTQLQQSFPDTSEEIISDILKWFKQNVEKTKDHQYHLVMLFKDFGTKLEKIMISQTWKNYNQIYIDTREKLKNICATSNLNELKEGNELKISREMCLHILWNILKYPKHIKYHQINKQALYNYLSLKCHTLGIELEQIYTDIENWLENIGFKKGYDDNWYYQYDHIPFSWLWKCYLYWITQQTMYLYKTRSHIPKRVYMLSNGKWKYYESVFDYEHRTIMLFDENKFKIKSLQVGNPKKSSLEFNVHIQWYNDIDINHTHSKWACLILNHIWHFRTLKNIYICDLSNCVSEFNSFHVIWKDRDNRTHKESLNPYSMTFKQGIQHVKHKLQMRDHFIFGADELILFECEFDKFKPAISSKLNDSDVLLHDIYKHLPHYPIIQVHWEILS</sequence>
<proteinExistence type="predicted"/>
<dbReference type="Proteomes" id="UP000023152">
    <property type="component" value="Unassembled WGS sequence"/>
</dbReference>
<dbReference type="AlphaFoldDB" id="X6PFE6"/>
<feature type="chain" id="PRO_5004977468" evidence="1">
    <location>
        <begin position="24"/>
        <end position="404"/>
    </location>
</feature>